<dbReference type="InterPro" id="IPR013083">
    <property type="entry name" value="Znf_RING/FYVE/PHD"/>
</dbReference>
<dbReference type="Proteomes" id="UP001160148">
    <property type="component" value="Unassembled WGS sequence"/>
</dbReference>
<name>A0AAV0XQJ5_9HEMI</name>
<accession>A0AAV0XQJ5</accession>
<evidence type="ECO:0000256" key="1">
    <source>
        <dbReference type="ARBA" id="ARBA00022723"/>
    </source>
</evidence>
<proteinExistence type="predicted"/>
<evidence type="ECO:0000256" key="2">
    <source>
        <dbReference type="ARBA" id="ARBA00022771"/>
    </source>
</evidence>
<dbReference type="Gene3D" id="3.30.40.10">
    <property type="entry name" value="Zinc/RING finger domain, C3HC4 (zinc finger)"/>
    <property type="match status" value="1"/>
</dbReference>
<comment type="caution">
    <text evidence="7">The sequence shown here is derived from an EMBL/GenBank/DDBJ whole genome shotgun (WGS) entry which is preliminary data.</text>
</comment>
<keyword evidence="5" id="KW-0175">Coiled coil</keyword>
<keyword evidence="3" id="KW-0862">Zinc</keyword>
<dbReference type="PROSITE" id="PS50016">
    <property type="entry name" value="ZF_PHD_2"/>
    <property type="match status" value="1"/>
</dbReference>
<sequence>MLCSVCSDDIHQGDEIKCVKCYEFLHFNCSGLREANFRKMSKSLKEKWSCSNCKVKKVATAPVLTQPITDETLKNVVDAVNFMSSQFDDFSLKLKQLISTVNDLKNENIRIVEENAFLKKEMVAVSGRLNKLEQKSLECHMEIVGVPEIDNEICMNTIKKIVTKLGSDVTIKKVFRIPSKFSDKPRKLSVCFNSVNEKNNFMEIAKKQKLAVKDVDSTWIVAAIYFNDQMTYTFRNLFFKTKTAAKQVGYKYI</sequence>
<dbReference type="EMBL" id="CARXXK010000527">
    <property type="protein sequence ID" value="CAI6370735.1"/>
    <property type="molecule type" value="Genomic_DNA"/>
</dbReference>
<dbReference type="SMART" id="SM00249">
    <property type="entry name" value="PHD"/>
    <property type="match status" value="1"/>
</dbReference>
<feature type="domain" description="PHD-type" evidence="6">
    <location>
        <begin position="1"/>
        <end position="56"/>
    </location>
</feature>
<dbReference type="GO" id="GO:0008270">
    <property type="term" value="F:zinc ion binding"/>
    <property type="evidence" value="ECO:0007669"/>
    <property type="project" value="UniProtKB-KW"/>
</dbReference>
<evidence type="ECO:0000256" key="4">
    <source>
        <dbReference type="PROSITE-ProRule" id="PRU00146"/>
    </source>
</evidence>
<organism evidence="7 8">
    <name type="scientific">Macrosiphum euphorbiae</name>
    <name type="common">potato aphid</name>
    <dbReference type="NCBI Taxonomy" id="13131"/>
    <lineage>
        <taxon>Eukaryota</taxon>
        <taxon>Metazoa</taxon>
        <taxon>Ecdysozoa</taxon>
        <taxon>Arthropoda</taxon>
        <taxon>Hexapoda</taxon>
        <taxon>Insecta</taxon>
        <taxon>Pterygota</taxon>
        <taxon>Neoptera</taxon>
        <taxon>Paraneoptera</taxon>
        <taxon>Hemiptera</taxon>
        <taxon>Sternorrhyncha</taxon>
        <taxon>Aphidomorpha</taxon>
        <taxon>Aphidoidea</taxon>
        <taxon>Aphididae</taxon>
        <taxon>Macrosiphini</taxon>
        <taxon>Macrosiphum</taxon>
    </lineage>
</organism>
<keyword evidence="1" id="KW-0479">Metal-binding</keyword>
<feature type="coiled-coil region" evidence="5">
    <location>
        <begin position="87"/>
        <end position="135"/>
    </location>
</feature>
<evidence type="ECO:0000256" key="5">
    <source>
        <dbReference type="SAM" id="Coils"/>
    </source>
</evidence>
<dbReference type="AlphaFoldDB" id="A0AAV0XQJ5"/>
<keyword evidence="8" id="KW-1185">Reference proteome</keyword>
<evidence type="ECO:0000313" key="8">
    <source>
        <dbReference type="Proteomes" id="UP001160148"/>
    </source>
</evidence>
<dbReference type="PROSITE" id="PS01359">
    <property type="entry name" value="ZF_PHD_1"/>
    <property type="match status" value="1"/>
</dbReference>
<reference evidence="7 8" key="1">
    <citation type="submission" date="2023-01" db="EMBL/GenBank/DDBJ databases">
        <authorList>
            <person name="Whitehead M."/>
        </authorList>
    </citation>
    <scope>NUCLEOTIDE SEQUENCE [LARGE SCALE GENOMIC DNA]</scope>
</reference>
<dbReference type="InterPro" id="IPR019787">
    <property type="entry name" value="Znf_PHD-finger"/>
</dbReference>
<evidence type="ECO:0000259" key="6">
    <source>
        <dbReference type="PROSITE" id="PS50016"/>
    </source>
</evidence>
<protein>
    <recommendedName>
        <fullName evidence="6">PHD-type domain-containing protein</fullName>
    </recommendedName>
</protein>
<evidence type="ECO:0000256" key="3">
    <source>
        <dbReference type="ARBA" id="ARBA00022833"/>
    </source>
</evidence>
<dbReference type="InterPro" id="IPR019786">
    <property type="entry name" value="Zinc_finger_PHD-type_CS"/>
</dbReference>
<gene>
    <name evidence="7" type="ORF">MEUPH1_LOCUS24826</name>
</gene>
<dbReference type="SUPFAM" id="SSF57903">
    <property type="entry name" value="FYVE/PHD zinc finger"/>
    <property type="match status" value="1"/>
</dbReference>
<keyword evidence="2 4" id="KW-0863">Zinc-finger</keyword>
<evidence type="ECO:0000313" key="7">
    <source>
        <dbReference type="EMBL" id="CAI6370735.1"/>
    </source>
</evidence>
<dbReference type="InterPro" id="IPR011011">
    <property type="entry name" value="Znf_FYVE_PHD"/>
</dbReference>
<dbReference type="InterPro" id="IPR001965">
    <property type="entry name" value="Znf_PHD"/>
</dbReference>